<dbReference type="PANTHER" id="PTHR24373">
    <property type="entry name" value="SLIT RELATED LEUCINE-RICH REPEAT NEURONAL PROTEIN"/>
    <property type="match status" value="1"/>
</dbReference>
<dbReference type="SMART" id="SM00369">
    <property type="entry name" value="LRR_TYP"/>
    <property type="match status" value="8"/>
</dbReference>
<dbReference type="PANTHER" id="PTHR24373:SF275">
    <property type="entry name" value="TIR DOMAIN-CONTAINING PROTEIN"/>
    <property type="match status" value="1"/>
</dbReference>
<reference evidence="7" key="3">
    <citation type="submission" date="2019-08" db="EMBL/GenBank/DDBJ databases">
        <authorList>
            <consortium name="Photinus pyralis genome working group"/>
            <person name="Fallon T.R."/>
            <person name="Sander Lower S.E."/>
            <person name="Weng J.-K."/>
        </authorList>
    </citation>
    <scope>NUCLEOTIDE SEQUENCE</scope>
    <source>
        <strain evidence="7">1611_PpyrPB1</strain>
        <tissue evidence="7">Whole body</tissue>
    </source>
</reference>
<evidence type="ECO:0000313" key="7">
    <source>
        <dbReference type="EMBL" id="KAB0805588.1"/>
    </source>
</evidence>
<dbReference type="PROSITE" id="PS51450">
    <property type="entry name" value="LRR"/>
    <property type="match status" value="2"/>
</dbReference>
<keyword evidence="1" id="KW-0433">Leucine-rich repeat</keyword>
<dbReference type="EMBL" id="GEZM01015238">
    <property type="protein sequence ID" value="JAV91825.1"/>
    <property type="molecule type" value="Transcribed_RNA"/>
</dbReference>
<keyword evidence="3" id="KW-0677">Repeat</keyword>
<evidence type="ECO:0000256" key="3">
    <source>
        <dbReference type="ARBA" id="ARBA00022737"/>
    </source>
</evidence>
<dbReference type="InterPro" id="IPR003591">
    <property type="entry name" value="Leu-rich_rpt_typical-subtyp"/>
</dbReference>
<dbReference type="Gene3D" id="3.80.10.10">
    <property type="entry name" value="Ribonuclease Inhibitor"/>
    <property type="match status" value="2"/>
</dbReference>
<dbReference type="InterPro" id="IPR001611">
    <property type="entry name" value="Leu-rich_rpt"/>
</dbReference>
<evidence type="ECO:0000313" key="6">
    <source>
        <dbReference type="EMBL" id="JAV91825.1"/>
    </source>
</evidence>
<name>A0A1Y1N560_PHOPY</name>
<dbReference type="EMBL" id="VVIM01000001">
    <property type="protein sequence ID" value="KAB0805588.1"/>
    <property type="molecule type" value="Genomic_DNA"/>
</dbReference>
<dbReference type="InParanoid" id="A0A1Y1N560"/>
<gene>
    <name evidence="7" type="ORF">PPYR_02558</name>
</gene>
<dbReference type="AlphaFoldDB" id="A0A1Y1N560"/>
<feature type="chain" id="PRO_5036029925" description="LRRCT domain-containing protein" evidence="5">
    <location>
        <begin position="22"/>
        <end position="531"/>
    </location>
</feature>
<evidence type="ECO:0000256" key="1">
    <source>
        <dbReference type="ARBA" id="ARBA00022614"/>
    </source>
</evidence>
<dbReference type="Proteomes" id="UP000327044">
    <property type="component" value="Unassembled WGS sequence"/>
</dbReference>
<evidence type="ECO:0000256" key="2">
    <source>
        <dbReference type="ARBA" id="ARBA00022729"/>
    </source>
</evidence>
<protein>
    <recommendedName>
        <fullName evidence="9">LRRCT domain-containing protein</fullName>
    </recommendedName>
</protein>
<proteinExistence type="predicted"/>
<dbReference type="SUPFAM" id="SSF52058">
    <property type="entry name" value="L domain-like"/>
    <property type="match status" value="1"/>
</dbReference>
<organism evidence="6">
    <name type="scientific">Photinus pyralis</name>
    <name type="common">Common eastern firefly</name>
    <name type="synonym">Lampyris pyralis</name>
    <dbReference type="NCBI Taxonomy" id="7054"/>
    <lineage>
        <taxon>Eukaryota</taxon>
        <taxon>Metazoa</taxon>
        <taxon>Ecdysozoa</taxon>
        <taxon>Arthropoda</taxon>
        <taxon>Hexapoda</taxon>
        <taxon>Insecta</taxon>
        <taxon>Pterygota</taxon>
        <taxon>Neoptera</taxon>
        <taxon>Endopterygota</taxon>
        <taxon>Coleoptera</taxon>
        <taxon>Polyphaga</taxon>
        <taxon>Elateriformia</taxon>
        <taxon>Elateroidea</taxon>
        <taxon>Lampyridae</taxon>
        <taxon>Lampyrinae</taxon>
        <taxon>Photinus</taxon>
    </lineage>
</organism>
<dbReference type="InterPro" id="IPR050328">
    <property type="entry name" value="Dev_Immune_Receptor"/>
</dbReference>
<reference evidence="7 8" key="2">
    <citation type="journal article" date="2018" name="Elife">
        <title>Firefly genomes illuminate parallel origins of bioluminescence in beetles.</title>
        <authorList>
            <person name="Fallon T.R."/>
            <person name="Lower S.E."/>
            <person name="Chang C.H."/>
            <person name="Bessho-Uehara M."/>
            <person name="Martin G.J."/>
            <person name="Bewick A.J."/>
            <person name="Behringer M."/>
            <person name="Debat H.J."/>
            <person name="Wong I."/>
            <person name="Day J.C."/>
            <person name="Suvorov A."/>
            <person name="Silva C.J."/>
            <person name="Stanger-Hall K.F."/>
            <person name="Hall D.W."/>
            <person name="Schmitz R.J."/>
            <person name="Nelson D.R."/>
            <person name="Lewis S.M."/>
            <person name="Shigenobu S."/>
            <person name="Bybee S.M."/>
            <person name="Larracuente A.M."/>
            <person name="Oba Y."/>
            <person name="Weng J.K."/>
        </authorList>
    </citation>
    <scope>NUCLEOTIDE SEQUENCE [LARGE SCALE GENOMIC DNA]</scope>
    <source>
        <strain evidence="7">1611_PpyrPB1</strain>
        <tissue evidence="7">Whole body</tissue>
    </source>
</reference>
<keyword evidence="4" id="KW-0472">Membrane</keyword>
<evidence type="ECO:0000256" key="4">
    <source>
        <dbReference type="SAM" id="Phobius"/>
    </source>
</evidence>
<keyword evidence="4" id="KW-0812">Transmembrane</keyword>
<keyword evidence="2 5" id="KW-0732">Signal</keyword>
<dbReference type="InterPro" id="IPR032675">
    <property type="entry name" value="LRR_dom_sf"/>
</dbReference>
<evidence type="ECO:0000313" key="8">
    <source>
        <dbReference type="Proteomes" id="UP000327044"/>
    </source>
</evidence>
<reference evidence="6" key="1">
    <citation type="journal article" date="2016" name="Sci. Rep.">
        <title>Molecular characterization of firefly nuptial gifts: a multi-omics approach sheds light on postcopulatory sexual selection.</title>
        <authorList>
            <person name="Al-Wathiqui N."/>
            <person name="Fallon T.R."/>
            <person name="South A."/>
            <person name="Weng J.K."/>
            <person name="Lewis S.M."/>
        </authorList>
    </citation>
    <scope>NUCLEOTIDE SEQUENCE</scope>
</reference>
<evidence type="ECO:0000256" key="5">
    <source>
        <dbReference type="SAM" id="SignalP"/>
    </source>
</evidence>
<keyword evidence="4" id="KW-1133">Transmembrane helix</keyword>
<dbReference type="Pfam" id="PF13855">
    <property type="entry name" value="LRR_8"/>
    <property type="match status" value="3"/>
</dbReference>
<sequence>MWFKVWFCFCACACLITVCYSQSCSDGARPMYPLYGSVNWVCEDITDHFPTSKANINSITCLKCNIPVLDGNFIPSNFRGATFNLSYSHVKKIQEDAFKSFTNTTHKFIFDNNEINYIGKKVFSNFSQLDEINLRNNKISRLVAGVFDKTNVTLLDLSQNHVTDLTSMLNGLKVSMLNLSSNGIKELEVSALDGVVIWTGRQWSPNKQSLDLSNNFLTLIKPNTFKFSKEDNTLRILHLQKNMLTVIENDTFAQLNYLWHLSLERNSISQLYRDSFRGLSSLRVLNIANNLLMDIPYGIFGNTRSLEQLDLSQNRLTTLSRSTFTGLSSLTKLNISHNYFQTIEDSHLLPLGKLSSLDVSDTRLHKFNLKQIMDHHFGLYTLVINDNFWTCSNLLQMYKLINRKRMTFSYPSRYFDVPNLHGVACSRQELDSYDNLSFENFLSIISQDPIIEDIFDDHLTNDSEMSVNTNMMQDVNRLSIMLTIVTVICVILFVFCVVQYLFAFLRYGNFVKSDKFSFLYAQNQDKVELLP</sequence>
<accession>A0A1Y1N560</accession>
<evidence type="ECO:0008006" key="9">
    <source>
        <dbReference type="Google" id="ProtNLM"/>
    </source>
</evidence>
<keyword evidence="8" id="KW-1185">Reference proteome</keyword>
<feature type="signal peptide" evidence="5">
    <location>
        <begin position="1"/>
        <end position="21"/>
    </location>
</feature>
<feature type="transmembrane region" description="Helical" evidence="4">
    <location>
        <begin position="478"/>
        <end position="505"/>
    </location>
</feature>